<proteinExistence type="predicted"/>
<feature type="transmembrane region" description="Helical" evidence="1">
    <location>
        <begin position="80"/>
        <end position="102"/>
    </location>
</feature>
<organism evidence="2 3">
    <name type="scientific">Musa troglodytarum</name>
    <name type="common">fe'i banana</name>
    <dbReference type="NCBI Taxonomy" id="320322"/>
    <lineage>
        <taxon>Eukaryota</taxon>
        <taxon>Viridiplantae</taxon>
        <taxon>Streptophyta</taxon>
        <taxon>Embryophyta</taxon>
        <taxon>Tracheophyta</taxon>
        <taxon>Spermatophyta</taxon>
        <taxon>Magnoliopsida</taxon>
        <taxon>Liliopsida</taxon>
        <taxon>Zingiberales</taxon>
        <taxon>Musaceae</taxon>
        <taxon>Musa</taxon>
    </lineage>
</organism>
<protein>
    <submittedName>
        <fullName evidence="2">Uncharacterized protein</fullName>
    </submittedName>
</protein>
<dbReference type="AlphaFoldDB" id="A0A9E7ED55"/>
<keyword evidence="1" id="KW-1133">Transmembrane helix</keyword>
<dbReference type="Proteomes" id="UP001055439">
    <property type="component" value="Chromosome 1"/>
</dbReference>
<keyword evidence="1" id="KW-0812">Transmembrane</keyword>
<accession>A0A9E7ED55</accession>
<dbReference type="EMBL" id="CP097502">
    <property type="protein sequence ID" value="URD74262.1"/>
    <property type="molecule type" value="Genomic_DNA"/>
</dbReference>
<keyword evidence="3" id="KW-1185">Reference proteome</keyword>
<feature type="transmembrane region" description="Helical" evidence="1">
    <location>
        <begin position="35"/>
        <end position="56"/>
    </location>
</feature>
<keyword evidence="1" id="KW-0472">Membrane</keyword>
<evidence type="ECO:0000256" key="1">
    <source>
        <dbReference type="SAM" id="Phobius"/>
    </source>
</evidence>
<sequence>YNGTISRKQRTATSSLVEFYIKPSPLARSLPDVSLVSPALFFVALFCSLGDLLVVLRRSEPLSDERPHLRASSASDLGEAFRFLLLLIFLLRFLEVSFRLILELSKLQLGFNISLDFVL</sequence>
<gene>
    <name evidence="2" type="ORF">MUK42_35002</name>
</gene>
<evidence type="ECO:0000313" key="3">
    <source>
        <dbReference type="Proteomes" id="UP001055439"/>
    </source>
</evidence>
<evidence type="ECO:0000313" key="2">
    <source>
        <dbReference type="EMBL" id="URD74262.1"/>
    </source>
</evidence>
<feature type="non-terminal residue" evidence="2">
    <location>
        <position position="1"/>
    </location>
</feature>
<name>A0A9E7ED55_9LILI</name>
<reference evidence="2" key="1">
    <citation type="submission" date="2022-05" db="EMBL/GenBank/DDBJ databases">
        <title>The Musa troglodytarum L. genome provides insights into the mechanism of non-climacteric behaviour and enrichment of carotenoids.</title>
        <authorList>
            <person name="Wang J."/>
        </authorList>
    </citation>
    <scope>NUCLEOTIDE SEQUENCE</scope>
    <source>
        <tissue evidence="2">Leaf</tissue>
    </source>
</reference>